<dbReference type="InterPro" id="IPR036869">
    <property type="entry name" value="J_dom_sf"/>
</dbReference>
<dbReference type="InterPro" id="IPR001623">
    <property type="entry name" value="DnaJ_domain"/>
</dbReference>
<dbReference type="PANTHER" id="PTHR45376">
    <property type="entry name" value="CHAPERONE DNAJ-DOMAIN SUPERFAMILY PROTEIN-RELATED"/>
    <property type="match status" value="1"/>
</dbReference>
<feature type="compositionally biased region" description="Basic residues" evidence="1">
    <location>
        <begin position="220"/>
        <end position="232"/>
    </location>
</feature>
<dbReference type="SMART" id="SM00271">
    <property type="entry name" value="DnaJ"/>
    <property type="match status" value="1"/>
</dbReference>
<feature type="region of interest" description="Disordered" evidence="1">
    <location>
        <begin position="212"/>
        <end position="232"/>
    </location>
</feature>
<keyword evidence="4" id="KW-1185">Reference proteome</keyword>
<dbReference type="Pfam" id="PF00226">
    <property type="entry name" value="DnaJ"/>
    <property type="match status" value="1"/>
</dbReference>
<feature type="domain" description="J" evidence="2">
    <location>
        <begin position="231"/>
        <end position="294"/>
    </location>
</feature>
<dbReference type="CDD" id="cd06257">
    <property type="entry name" value="DnaJ"/>
    <property type="match status" value="1"/>
</dbReference>
<name>A0AAW1TKZ5_9CHLO</name>
<comment type="caution">
    <text evidence="3">The sequence shown here is derived from an EMBL/GenBank/DDBJ whole genome shotgun (WGS) entry which is preliminary data.</text>
</comment>
<reference evidence="3 4" key="1">
    <citation type="journal article" date="2024" name="Nat. Commun.">
        <title>Phylogenomics reveals the evolutionary origins of lichenization in chlorophyte algae.</title>
        <authorList>
            <person name="Puginier C."/>
            <person name="Libourel C."/>
            <person name="Otte J."/>
            <person name="Skaloud P."/>
            <person name="Haon M."/>
            <person name="Grisel S."/>
            <person name="Petersen M."/>
            <person name="Berrin J.G."/>
            <person name="Delaux P.M."/>
            <person name="Dal Grande F."/>
            <person name="Keller J."/>
        </authorList>
    </citation>
    <scope>NUCLEOTIDE SEQUENCE [LARGE SCALE GENOMIC DNA]</scope>
    <source>
        <strain evidence="3 4">SAG 2523</strain>
    </source>
</reference>
<evidence type="ECO:0000313" key="3">
    <source>
        <dbReference type="EMBL" id="KAK9868956.1"/>
    </source>
</evidence>
<sequence length="294" mass="34209">MLLQLQLRLFWPQLQTRCLFSQQRGKKSKAFSSFDSEAQKRAYKVSIKRSIRRATKQTLRLWTAGAKCKIWSSAPSSSSDKMCWQIHEPFTTASSQSDRELFWQFARGGISKSRANKVNAAWRKWSAAESGPVSNRFGWDGHPDWWKQKAGPQHAEPEDHQWHHHQGWSTWNTQPRSWSQHWQSTGFKANFGNGFDGYYEGYYEPELGRGWQTRQEQAKSHRPRQGPDHHKHLRQLGLEPGLEVGLAEVKEAFRRSALAWHPDRHTGDSKAQAEHHFKQAHVAYQALKLWLSSR</sequence>
<proteinExistence type="predicted"/>
<dbReference type="Gene3D" id="1.10.287.110">
    <property type="entry name" value="DnaJ domain"/>
    <property type="match status" value="1"/>
</dbReference>
<evidence type="ECO:0000259" key="2">
    <source>
        <dbReference type="PROSITE" id="PS50076"/>
    </source>
</evidence>
<dbReference type="AlphaFoldDB" id="A0AAW1TKZ5"/>
<dbReference type="EMBL" id="JALJOV010000005">
    <property type="protein sequence ID" value="KAK9868956.1"/>
    <property type="molecule type" value="Genomic_DNA"/>
</dbReference>
<dbReference type="Proteomes" id="UP001485043">
    <property type="component" value="Unassembled WGS sequence"/>
</dbReference>
<evidence type="ECO:0000256" key="1">
    <source>
        <dbReference type="SAM" id="MobiDB-lite"/>
    </source>
</evidence>
<dbReference type="SUPFAM" id="SSF46565">
    <property type="entry name" value="Chaperone J-domain"/>
    <property type="match status" value="1"/>
</dbReference>
<evidence type="ECO:0000313" key="4">
    <source>
        <dbReference type="Proteomes" id="UP001485043"/>
    </source>
</evidence>
<dbReference type="PROSITE" id="PS50076">
    <property type="entry name" value="DNAJ_2"/>
    <property type="match status" value="1"/>
</dbReference>
<dbReference type="PANTHER" id="PTHR45376:SF1">
    <property type="entry name" value="CHAPERONE DNAJ-DOMAIN SUPERFAMILY PROTEIN-RELATED"/>
    <property type="match status" value="1"/>
</dbReference>
<gene>
    <name evidence="3" type="ORF">WJX84_009758</name>
</gene>
<accession>A0AAW1TKZ5</accession>
<protein>
    <recommendedName>
        <fullName evidence="2">J domain-containing protein</fullName>
    </recommendedName>
</protein>
<organism evidence="3 4">
    <name type="scientific">Apatococcus fuscideae</name>
    <dbReference type="NCBI Taxonomy" id="2026836"/>
    <lineage>
        <taxon>Eukaryota</taxon>
        <taxon>Viridiplantae</taxon>
        <taxon>Chlorophyta</taxon>
        <taxon>core chlorophytes</taxon>
        <taxon>Trebouxiophyceae</taxon>
        <taxon>Chlorellales</taxon>
        <taxon>Chlorellaceae</taxon>
        <taxon>Apatococcus</taxon>
    </lineage>
</organism>